<dbReference type="SUPFAM" id="SSF54277">
    <property type="entry name" value="CAD &amp; PB1 domains"/>
    <property type="match status" value="1"/>
</dbReference>
<feature type="compositionally biased region" description="Low complexity" evidence="1">
    <location>
        <begin position="125"/>
        <end position="136"/>
    </location>
</feature>
<keyword evidence="4" id="KW-1185">Reference proteome</keyword>
<dbReference type="SMART" id="SM00666">
    <property type="entry name" value="PB1"/>
    <property type="match status" value="1"/>
</dbReference>
<feature type="domain" description="PB1" evidence="2">
    <location>
        <begin position="35"/>
        <end position="122"/>
    </location>
</feature>
<feature type="region of interest" description="Disordered" evidence="1">
    <location>
        <begin position="125"/>
        <end position="161"/>
    </location>
</feature>
<protein>
    <recommendedName>
        <fullName evidence="2">PB1 domain-containing protein</fullName>
    </recommendedName>
</protein>
<dbReference type="Gene3D" id="3.10.20.90">
    <property type="entry name" value="Phosphatidylinositol 3-kinase Catalytic Subunit, Chain A, domain 1"/>
    <property type="match status" value="1"/>
</dbReference>
<evidence type="ECO:0000259" key="2">
    <source>
        <dbReference type="SMART" id="SM00666"/>
    </source>
</evidence>
<dbReference type="PANTHER" id="PTHR31066:SF10">
    <property type="entry name" value="OCTICOSAPEPTIDE_PHOX_BEM1P FAMILY PROTEIN"/>
    <property type="match status" value="1"/>
</dbReference>
<gene>
    <name evidence="3" type="ORF">C5167_006156</name>
</gene>
<proteinExistence type="predicted"/>
<reference evidence="3 4" key="1">
    <citation type="journal article" date="2018" name="Science">
        <title>The opium poppy genome and morphinan production.</title>
        <authorList>
            <person name="Guo L."/>
            <person name="Winzer T."/>
            <person name="Yang X."/>
            <person name="Li Y."/>
            <person name="Ning Z."/>
            <person name="He Z."/>
            <person name="Teodor R."/>
            <person name="Lu Y."/>
            <person name="Bowser T.A."/>
            <person name="Graham I.A."/>
            <person name="Ye K."/>
        </authorList>
    </citation>
    <scope>NUCLEOTIDE SEQUENCE [LARGE SCALE GENOMIC DNA]</scope>
    <source>
        <strain evidence="4">cv. HN1</strain>
        <tissue evidence="3">Leaves</tissue>
    </source>
</reference>
<dbReference type="Proteomes" id="UP000316621">
    <property type="component" value="Chromosome 4"/>
</dbReference>
<dbReference type="InterPro" id="IPR000270">
    <property type="entry name" value="PB1_dom"/>
</dbReference>
<evidence type="ECO:0000313" key="3">
    <source>
        <dbReference type="EMBL" id="RZC58856.1"/>
    </source>
</evidence>
<dbReference type="EMBL" id="CM010718">
    <property type="protein sequence ID" value="RZC58856.1"/>
    <property type="molecule type" value="Genomic_DNA"/>
</dbReference>
<dbReference type="AlphaFoldDB" id="A0A4Y7JE99"/>
<dbReference type="Gramene" id="RZC58856">
    <property type="protein sequence ID" value="RZC58856"/>
    <property type="gene ID" value="C5167_006156"/>
</dbReference>
<sequence length="219" mass="24074">SYLTKIKTMVVTTDLGNTNTMKFLCSYGGKILPRNTDGKLRYVGGDTRVLALDRSLSFSVVMIKLGELCGSIPVKLRCQLPNEDLDALVSIKSDEDLVNVIEEYDRASKATSNTLKIRSFLSPSSSSKSVKRISPLQSSNTSSIGDDGSFSAVGSSSPPLTGKTVARHHHCCVQQISKPPVPYPTIHYYYQNPSNHQIVYYVAHHQGNNTSSNNNRVQY</sequence>
<evidence type="ECO:0000313" key="4">
    <source>
        <dbReference type="Proteomes" id="UP000316621"/>
    </source>
</evidence>
<dbReference type="STRING" id="3469.A0A4Y7JE99"/>
<dbReference type="CDD" id="cd06410">
    <property type="entry name" value="PB1_UP2"/>
    <property type="match status" value="1"/>
</dbReference>
<dbReference type="Pfam" id="PF00564">
    <property type="entry name" value="PB1"/>
    <property type="match status" value="1"/>
</dbReference>
<accession>A0A4Y7JE99</accession>
<dbReference type="InterPro" id="IPR053198">
    <property type="entry name" value="Gynoecium_Dev_Regulator"/>
</dbReference>
<dbReference type="PANTHER" id="PTHR31066">
    <property type="entry name" value="OS05G0427100 PROTEIN-RELATED"/>
    <property type="match status" value="1"/>
</dbReference>
<name>A0A4Y7JE99_PAPSO</name>
<feature type="non-terminal residue" evidence="3">
    <location>
        <position position="1"/>
    </location>
</feature>
<evidence type="ECO:0000256" key="1">
    <source>
        <dbReference type="SAM" id="MobiDB-lite"/>
    </source>
</evidence>
<organism evidence="3 4">
    <name type="scientific">Papaver somniferum</name>
    <name type="common">Opium poppy</name>
    <dbReference type="NCBI Taxonomy" id="3469"/>
    <lineage>
        <taxon>Eukaryota</taxon>
        <taxon>Viridiplantae</taxon>
        <taxon>Streptophyta</taxon>
        <taxon>Embryophyta</taxon>
        <taxon>Tracheophyta</taxon>
        <taxon>Spermatophyta</taxon>
        <taxon>Magnoliopsida</taxon>
        <taxon>Ranunculales</taxon>
        <taxon>Papaveraceae</taxon>
        <taxon>Papaveroideae</taxon>
        <taxon>Papaver</taxon>
    </lineage>
</organism>